<dbReference type="GeneID" id="303173170"/>
<evidence type="ECO:0000313" key="3">
    <source>
        <dbReference type="Proteomes" id="UP000195787"/>
    </source>
</evidence>
<dbReference type="EMBL" id="FUHU01000035">
    <property type="protein sequence ID" value="SJM61959.1"/>
    <property type="molecule type" value="Genomic_DNA"/>
</dbReference>
<protein>
    <submittedName>
        <fullName evidence="2">Uncharacterized protein</fullName>
    </submittedName>
</protein>
<name>A0A1R4G1B0_9MICO</name>
<dbReference type="Proteomes" id="UP000195787">
    <property type="component" value="Unassembled WGS sequence"/>
</dbReference>
<reference evidence="2 3" key="1">
    <citation type="submission" date="2017-02" db="EMBL/GenBank/DDBJ databases">
        <authorList>
            <person name="Peterson S.W."/>
        </authorList>
    </citation>
    <scope>NUCLEOTIDE SEQUENCE [LARGE SCALE GENOMIC DNA]</scope>
    <source>
        <strain evidence="2 3">LMG 22410</strain>
    </source>
</reference>
<accession>A0A1R4G1B0</accession>
<proteinExistence type="predicted"/>
<feature type="compositionally biased region" description="Basic and acidic residues" evidence="1">
    <location>
        <begin position="56"/>
        <end position="65"/>
    </location>
</feature>
<dbReference type="AlphaFoldDB" id="A0A1R4G1B0"/>
<sequence length="65" mass="7128">MNEQDFERRVAKLEQAVHRLHLKAGEPSPYEYPDAPVVSGAALTAPSRSPQIVDGKPAERADTDN</sequence>
<feature type="region of interest" description="Disordered" evidence="1">
    <location>
        <begin position="41"/>
        <end position="65"/>
    </location>
</feature>
<organism evidence="2 3">
    <name type="scientific">Agrococcus casei LMG 22410</name>
    <dbReference type="NCBI Taxonomy" id="1255656"/>
    <lineage>
        <taxon>Bacteria</taxon>
        <taxon>Bacillati</taxon>
        <taxon>Actinomycetota</taxon>
        <taxon>Actinomycetes</taxon>
        <taxon>Micrococcales</taxon>
        <taxon>Microbacteriaceae</taxon>
        <taxon>Agrococcus</taxon>
    </lineage>
</organism>
<evidence type="ECO:0000313" key="2">
    <source>
        <dbReference type="EMBL" id="SJM61959.1"/>
    </source>
</evidence>
<gene>
    <name evidence="2" type="ORF">CZ674_08085</name>
</gene>
<dbReference type="RefSeq" id="WP_086992035.1">
    <property type="nucleotide sequence ID" value="NZ_FUHU01000035.1"/>
</dbReference>
<keyword evidence="3" id="KW-1185">Reference proteome</keyword>
<evidence type="ECO:0000256" key="1">
    <source>
        <dbReference type="SAM" id="MobiDB-lite"/>
    </source>
</evidence>